<name>A0A0G4EL84_VITBC</name>
<keyword evidence="2" id="KW-1185">Reference proteome</keyword>
<organism evidence="1 2">
    <name type="scientific">Vitrella brassicaformis (strain CCMP3155)</name>
    <dbReference type="NCBI Taxonomy" id="1169540"/>
    <lineage>
        <taxon>Eukaryota</taxon>
        <taxon>Sar</taxon>
        <taxon>Alveolata</taxon>
        <taxon>Colpodellida</taxon>
        <taxon>Vitrellaceae</taxon>
        <taxon>Vitrella</taxon>
    </lineage>
</organism>
<reference evidence="1 2" key="1">
    <citation type="submission" date="2014-11" db="EMBL/GenBank/DDBJ databases">
        <authorList>
            <person name="Zhu J."/>
            <person name="Qi W."/>
            <person name="Song R."/>
        </authorList>
    </citation>
    <scope>NUCLEOTIDE SEQUENCE [LARGE SCALE GENOMIC DNA]</scope>
</reference>
<dbReference type="AlphaFoldDB" id="A0A0G4EL84"/>
<accession>A0A0G4EL84</accession>
<protein>
    <submittedName>
        <fullName evidence="1">Uncharacterized protein</fullName>
    </submittedName>
</protein>
<sequence length="279" mass="31303">MCLFKNQVLDTNQHEPLGLPLLGVPYNGRSFDIHNAEVYELKGDRYFNPKRQLVELHSKCHPCFAVWRMQLRYGESGRDLYNPLFDRLQIPISFMPVLTGPPPSLDSSILSCCSSLDERTASERRKQTGRDLCALSFGVSVLGGDGFAAASAGPAHAPLLARQLQQRGKATARQRNNINNIAEKIVKEFLKSRTGPALTIRLFYFTEKLHDIRKEKDSCKNEVRAIDEKGLNLLIDATKPRSMMTVISGDRNVERAGRDNAMICLLLTLPQRNEAMDSS</sequence>
<dbReference type="EMBL" id="CDMY01000264">
    <property type="protein sequence ID" value="CEL98171.1"/>
    <property type="molecule type" value="Genomic_DNA"/>
</dbReference>
<gene>
    <name evidence="1" type="ORF">Vbra_5150</name>
</gene>
<dbReference type="VEuPathDB" id="CryptoDB:Vbra_5150"/>
<proteinExistence type="predicted"/>
<evidence type="ECO:0000313" key="2">
    <source>
        <dbReference type="Proteomes" id="UP000041254"/>
    </source>
</evidence>
<evidence type="ECO:0000313" key="1">
    <source>
        <dbReference type="EMBL" id="CEL98171.1"/>
    </source>
</evidence>
<dbReference type="Proteomes" id="UP000041254">
    <property type="component" value="Unassembled WGS sequence"/>
</dbReference>
<dbReference type="InParanoid" id="A0A0G4EL84"/>